<dbReference type="EMBL" id="VSRR010005169">
    <property type="protein sequence ID" value="MPC41740.1"/>
    <property type="molecule type" value="Genomic_DNA"/>
</dbReference>
<feature type="chain" id="PRO_5023072500" description="Secreted protein" evidence="1">
    <location>
        <begin position="25"/>
        <end position="102"/>
    </location>
</feature>
<protein>
    <recommendedName>
        <fullName evidence="4">Secreted protein</fullName>
    </recommendedName>
</protein>
<evidence type="ECO:0000313" key="2">
    <source>
        <dbReference type="EMBL" id="MPC41740.1"/>
    </source>
</evidence>
<reference evidence="2 3" key="1">
    <citation type="submission" date="2019-05" db="EMBL/GenBank/DDBJ databases">
        <title>Another draft genome of Portunus trituberculatus and its Hox gene families provides insights of decapod evolution.</title>
        <authorList>
            <person name="Jeong J.-H."/>
            <person name="Song I."/>
            <person name="Kim S."/>
            <person name="Choi T."/>
            <person name="Kim D."/>
            <person name="Ryu S."/>
            <person name="Kim W."/>
        </authorList>
    </citation>
    <scope>NUCLEOTIDE SEQUENCE [LARGE SCALE GENOMIC DNA]</scope>
    <source>
        <tissue evidence="2">Muscle</tissue>
    </source>
</reference>
<evidence type="ECO:0008006" key="4">
    <source>
        <dbReference type="Google" id="ProtNLM"/>
    </source>
</evidence>
<keyword evidence="1" id="KW-0732">Signal</keyword>
<accession>A0A5B7F2Z3</accession>
<name>A0A5B7F2Z3_PORTR</name>
<evidence type="ECO:0000313" key="3">
    <source>
        <dbReference type="Proteomes" id="UP000324222"/>
    </source>
</evidence>
<keyword evidence="3" id="KW-1185">Reference proteome</keyword>
<dbReference type="Proteomes" id="UP000324222">
    <property type="component" value="Unassembled WGS sequence"/>
</dbReference>
<comment type="caution">
    <text evidence="2">The sequence shown here is derived from an EMBL/GenBank/DDBJ whole genome shotgun (WGS) entry which is preliminary data.</text>
</comment>
<organism evidence="2 3">
    <name type="scientific">Portunus trituberculatus</name>
    <name type="common">Swimming crab</name>
    <name type="synonym">Neptunus trituberculatus</name>
    <dbReference type="NCBI Taxonomy" id="210409"/>
    <lineage>
        <taxon>Eukaryota</taxon>
        <taxon>Metazoa</taxon>
        <taxon>Ecdysozoa</taxon>
        <taxon>Arthropoda</taxon>
        <taxon>Crustacea</taxon>
        <taxon>Multicrustacea</taxon>
        <taxon>Malacostraca</taxon>
        <taxon>Eumalacostraca</taxon>
        <taxon>Eucarida</taxon>
        <taxon>Decapoda</taxon>
        <taxon>Pleocyemata</taxon>
        <taxon>Brachyura</taxon>
        <taxon>Eubrachyura</taxon>
        <taxon>Portunoidea</taxon>
        <taxon>Portunidae</taxon>
        <taxon>Portuninae</taxon>
        <taxon>Portunus</taxon>
    </lineage>
</organism>
<feature type="signal peptide" evidence="1">
    <location>
        <begin position="1"/>
        <end position="24"/>
    </location>
</feature>
<proteinExistence type="predicted"/>
<gene>
    <name evidence="2" type="ORF">E2C01_035342</name>
</gene>
<sequence>MPHKSQLFTSFVLAYISSVNSCTAILPLVPLRGRVEDSWEARVSVEFVALLVDEQLALSTLEALPTQTPDAVLAEFTEGTLASPEESKELGVLVVVVVVVVE</sequence>
<evidence type="ECO:0000256" key="1">
    <source>
        <dbReference type="SAM" id="SignalP"/>
    </source>
</evidence>
<dbReference type="AlphaFoldDB" id="A0A5B7F2Z3"/>